<comment type="subunit">
    <text evidence="1">Homodimer.</text>
</comment>
<dbReference type="Gene3D" id="1.10.10.10">
    <property type="entry name" value="Winged helix-like DNA-binding domain superfamily/Winged helix DNA-binding domain"/>
    <property type="match status" value="1"/>
</dbReference>
<dbReference type="InterPro" id="IPR036388">
    <property type="entry name" value="WH-like_DNA-bd_sf"/>
</dbReference>
<dbReference type="GO" id="GO:0045892">
    <property type="term" value="P:negative regulation of DNA-templated transcription"/>
    <property type="evidence" value="ECO:0007669"/>
    <property type="project" value="TreeGrafter"/>
</dbReference>
<keyword evidence="2" id="KW-0479">Metal-binding</keyword>
<dbReference type="SUPFAM" id="SSF46785">
    <property type="entry name" value="Winged helix' DNA-binding domain"/>
    <property type="match status" value="1"/>
</dbReference>
<accession>A0A4R4RAU3</accession>
<reference evidence="4 5" key="1">
    <citation type="submission" date="2019-02" db="EMBL/GenBank/DDBJ databases">
        <title>Draft genome sequences of novel Actinobacteria.</title>
        <authorList>
            <person name="Sahin N."/>
            <person name="Ay H."/>
            <person name="Saygin H."/>
        </authorList>
    </citation>
    <scope>NUCLEOTIDE SEQUENCE [LARGE SCALE GENOMIC DNA]</scope>
    <source>
        <strain evidence="4 5">KC603</strain>
    </source>
</reference>
<dbReference type="GO" id="GO:0008270">
    <property type="term" value="F:zinc ion binding"/>
    <property type="evidence" value="ECO:0007669"/>
    <property type="project" value="TreeGrafter"/>
</dbReference>
<feature type="non-terminal residue" evidence="4">
    <location>
        <position position="93"/>
    </location>
</feature>
<dbReference type="InterPro" id="IPR002481">
    <property type="entry name" value="FUR"/>
</dbReference>
<dbReference type="RefSeq" id="WP_131989017.1">
    <property type="nucleotide sequence ID" value="NZ_SMKL01000147.1"/>
</dbReference>
<dbReference type="AlphaFoldDB" id="A0A4R4RAU3"/>
<sequence length="93" mass="10561">MPGTPVRRQTRQKHEVRAALLDSDDFVSAQDLHAQLRASGSRIGLATVYRNLNEMVHNDEADTYHAPSGEQRFRSCSRDHHHHLICRKCGKAT</sequence>
<comment type="cofactor">
    <cofactor evidence="2">
        <name>Zn(2+)</name>
        <dbReference type="ChEBI" id="CHEBI:29105"/>
    </cofactor>
    <text evidence="2">Binds 1 zinc ion per subunit.</text>
</comment>
<dbReference type="EMBL" id="SMKL01000147">
    <property type="protein sequence ID" value="TDC45322.1"/>
    <property type="molecule type" value="Genomic_DNA"/>
</dbReference>
<dbReference type="GO" id="GO:1900376">
    <property type="term" value="P:regulation of secondary metabolite biosynthetic process"/>
    <property type="evidence" value="ECO:0007669"/>
    <property type="project" value="TreeGrafter"/>
</dbReference>
<evidence type="ECO:0000313" key="4">
    <source>
        <dbReference type="EMBL" id="TDC45322.1"/>
    </source>
</evidence>
<keyword evidence="2" id="KW-0862">Zinc</keyword>
<keyword evidence="3" id="KW-0408">Iron</keyword>
<comment type="cofactor">
    <cofactor evidence="3">
        <name>Mn(2+)</name>
        <dbReference type="ChEBI" id="CHEBI:29035"/>
    </cofactor>
    <cofactor evidence="3">
        <name>Fe(2+)</name>
        <dbReference type="ChEBI" id="CHEBI:29033"/>
    </cofactor>
    <text evidence="3">Binds 1 Mn(2+) or Fe(2+) ion per subunit.</text>
</comment>
<dbReference type="PANTHER" id="PTHR33202">
    <property type="entry name" value="ZINC UPTAKE REGULATION PROTEIN"/>
    <property type="match status" value="1"/>
</dbReference>
<evidence type="ECO:0000256" key="3">
    <source>
        <dbReference type="PIRSR" id="PIRSR602481-2"/>
    </source>
</evidence>
<gene>
    <name evidence="4" type="ORF">E1212_29035</name>
</gene>
<comment type="caution">
    <text evidence="4">The sequence shown here is derived from an EMBL/GenBank/DDBJ whole genome shotgun (WGS) entry which is preliminary data.</text>
</comment>
<evidence type="ECO:0000313" key="5">
    <source>
        <dbReference type="Proteomes" id="UP000295621"/>
    </source>
</evidence>
<dbReference type="Proteomes" id="UP000295621">
    <property type="component" value="Unassembled WGS sequence"/>
</dbReference>
<evidence type="ECO:0000256" key="2">
    <source>
        <dbReference type="PIRSR" id="PIRSR602481-1"/>
    </source>
</evidence>
<protein>
    <submittedName>
        <fullName evidence="4">Transcriptional repressor</fullName>
    </submittedName>
</protein>
<evidence type="ECO:0000256" key="1">
    <source>
        <dbReference type="ARBA" id="ARBA00011738"/>
    </source>
</evidence>
<feature type="binding site" evidence="2">
    <location>
        <position position="89"/>
    </location>
    <ligand>
        <name>Zn(2+)</name>
        <dbReference type="ChEBI" id="CHEBI:29105"/>
    </ligand>
</feature>
<dbReference type="CDD" id="cd07153">
    <property type="entry name" value="Fur_like"/>
    <property type="match status" value="1"/>
</dbReference>
<dbReference type="GO" id="GO:0003700">
    <property type="term" value="F:DNA-binding transcription factor activity"/>
    <property type="evidence" value="ECO:0007669"/>
    <property type="project" value="InterPro"/>
</dbReference>
<name>A0A4R4RAU3_9ACTN</name>
<feature type="binding site" evidence="2">
    <location>
        <position position="86"/>
    </location>
    <ligand>
        <name>Zn(2+)</name>
        <dbReference type="ChEBI" id="CHEBI:29105"/>
    </ligand>
</feature>
<dbReference type="OrthoDB" id="8659436at2"/>
<keyword evidence="5" id="KW-1185">Reference proteome</keyword>
<dbReference type="Pfam" id="PF01475">
    <property type="entry name" value="FUR"/>
    <property type="match status" value="1"/>
</dbReference>
<dbReference type="GO" id="GO:0005829">
    <property type="term" value="C:cytosol"/>
    <property type="evidence" value="ECO:0007669"/>
    <property type="project" value="TreeGrafter"/>
</dbReference>
<dbReference type="InterPro" id="IPR036390">
    <property type="entry name" value="WH_DNA-bd_sf"/>
</dbReference>
<feature type="binding site" evidence="3">
    <location>
        <position position="80"/>
    </location>
    <ligand>
        <name>Fe cation</name>
        <dbReference type="ChEBI" id="CHEBI:24875"/>
    </ligand>
</feature>
<proteinExistence type="predicted"/>
<dbReference type="GO" id="GO:0000976">
    <property type="term" value="F:transcription cis-regulatory region binding"/>
    <property type="evidence" value="ECO:0007669"/>
    <property type="project" value="TreeGrafter"/>
</dbReference>
<organism evidence="4 5">
    <name type="scientific">Jiangella ureilytica</name>
    <dbReference type="NCBI Taxonomy" id="2530374"/>
    <lineage>
        <taxon>Bacteria</taxon>
        <taxon>Bacillati</taxon>
        <taxon>Actinomycetota</taxon>
        <taxon>Actinomycetes</taxon>
        <taxon>Jiangellales</taxon>
        <taxon>Jiangellaceae</taxon>
        <taxon>Jiangella</taxon>
    </lineage>
</organism>
<dbReference type="PANTHER" id="PTHR33202:SF2">
    <property type="entry name" value="FERRIC UPTAKE REGULATION PROTEIN"/>
    <property type="match status" value="1"/>
</dbReference>